<proteinExistence type="predicted"/>
<dbReference type="Proteomes" id="UP001597231">
    <property type="component" value="Unassembled WGS sequence"/>
</dbReference>
<keyword evidence="3" id="KW-1185">Reference proteome</keyword>
<dbReference type="InterPro" id="IPR016181">
    <property type="entry name" value="Acyl_CoA_acyltransferase"/>
</dbReference>
<dbReference type="Gene3D" id="3.40.630.30">
    <property type="match status" value="1"/>
</dbReference>
<gene>
    <name evidence="2" type="ORF">ACFQ38_08870</name>
</gene>
<comment type="caution">
    <text evidence="2">The sequence shown here is derived from an EMBL/GenBank/DDBJ whole genome shotgun (WGS) entry which is preliminary data.</text>
</comment>
<dbReference type="SUPFAM" id="SSF55729">
    <property type="entry name" value="Acyl-CoA N-acyltransferases (Nat)"/>
    <property type="match status" value="1"/>
</dbReference>
<name>A0ABW3TWY6_9BACL</name>
<evidence type="ECO:0000313" key="2">
    <source>
        <dbReference type="EMBL" id="MFD1205215.1"/>
    </source>
</evidence>
<reference evidence="3" key="1">
    <citation type="journal article" date="2019" name="Int. J. Syst. Evol. Microbiol.">
        <title>The Global Catalogue of Microorganisms (GCM) 10K type strain sequencing project: providing services to taxonomists for standard genome sequencing and annotation.</title>
        <authorList>
            <consortium name="The Broad Institute Genomics Platform"/>
            <consortium name="The Broad Institute Genome Sequencing Center for Infectious Disease"/>
            <person name="Wu L."/>
            <person name="Ma J."/>
        </authorList>
    </citation>
    <scope>NUCLEOTIDE SEQUENCE [LARGE SCALE GENOMIC DNA]</scope>
    <source>
        <strain evidence="3">CCUG 53915</strain>
    </source>
</reference>
<feature type="domain" description="BioF2-like acetyltransferase" evidence="1">
    <location>
        <begin position="171"/>
        <end position="311"/>
    </location>
</feature>
<evidence type="ECO:0000259" key="1">
    <source>
        <dbReference type="Pfam" id="PF13480"/>
    </source>
</evidence>
<organism evidence="2 3">
    <name type="scientific">Sporosarcina contaminans</name>
    <dbReference type="NCBI Taxonomy" id="633403"/>
    <lineage>
        <taxon>Bacteria</taxon>
        <taxon>Bacillati</taxon>
        <taxon>Bacillota</taxon>
        <taxon>Bacilli</taxon>
        <taxon>Bacillales</taxon>
        <taxon>Caryophanaceae</taxon>
        <taxon>Sporosarcina</taxon>
    </lineage>
</organism>
<evidence type="ECO:0000313" key="3">
    <source>
        <dbReference type="Proteomes" id="UP001597231"/>
    </source>
</evidence>
<dbReference type="InterPro" id="IPR038740">
    <property type="entry name" value="BioF2-like_GNAT_dom"/>
</dbReference>
<sequence length="561" mass="66808">MKLIRINTLEQLHKVRGEWAQILEDNQNSNPFIEFEWISLWIECLGSQKNIEVIGIQNELGSYIGFFPFIKKKSLFGVIYEMIGYGQSNYMDFIIRHDDRNETIRFCFEKMIEEEPNALFILHGILESSPTYPTLISLLKRGKYGYSFHKVVAPYINLNKIQMDHYLEKRKKLHRLERREKRLHLLGKVEHRVCTVEEMDTIFYLHDKRWQKKNDTSGFTNEAERTFYKKLMETDSGQMRPVVDALYVEGKMIAFAYGFSCRNRYVSFVLGYDDDFESFSPGRMLEKESIIRFVNTDVTIFDLSIGYEPYKFEWNTHLDHAVKLIFSSKGFRSAIRRIIRSMREKSIERLKKNRKTVLFKRDTLGYMKYMAMKLFRNPDRNARKEAFRKLFRTVQSSIWQKNQSFIMKKEVERPKKVGLGEGFLEMQLNEALYNNKFINQELKTVCTKLYGGYQGYYRTGERGDEIIWANRKVLRLKNIPYIKELRKNAIWLEGWNEHNLQAICTFVQKEHFINSILIEVEAKDLDGIKMLENEGFRIEKFATSRTIFGKKNVQLIENYRL</sequence>
<dbReference type="RefSeq" id="WP_381480413.1">
    <property type="nucleotide sequence ID" value="NZ_JBHTLT010000042.1"/>
</dbReference>
<dbReference type="Pfam" id="PF13480">
    <property type="entry name" value="Acetyltransf_6"/>
    <property type="match status" value="1"/>
</dbReference>
<accession>A0ABW3TWY6</accession>
<protein>
    <submittedName>
        <fullName evidence="2">GNAT family N-acetyltransferase</fullName>
    </submittedName>
</protein>
<dbReference type="EMBL" id="JBHTLT010000042">
    <property type="protein sequence ID" value="MFD1205215.1"/>
    <property type="molecule type" value="Genomic_DNA"/>
</dbReference>